<reference evidence="8 9" key="1">
    <citation type="submission" date="2017-06" db="EMBL/GenBank/DDBJ databases">
        <title>Novel microbial phyla capable of carbon fixation and sulfur reduction in deep-sea sediments.</title>
        <authorList>
            <person name="Huang J."/>
            <person name="Baker B."/>
            <person name="Wang Y."/>
        </authorList>
    </citation>
    <scope>NUCLEOTIDE SEQUENCE [LARGE SCALE GENOMIC DNA]</scope>
    <source>
        <strain evidence="8">B3_TA06</strain>
    </source>
</reference>
<dbReference type="GO" id="GO:0015562">
    <property type="term" value="F:efflux transmembrane transporter activity"/>
    <property type="evidence" value="ECO:0007669"/>
    <property type="project" value="InterPro"/>
</dbReference>
<dbReference type="AlphaFoldDB" id="A0A532V4B5"/>
<evidence type="ECO:0000256" key="1">
    <source>
        <dbReference type="ARBA" id="ARBA00004442"/>
    </source>
</evidence>
<organism evidence="8 9">
    <name type="scientific">candidate division TA06 bacterium B3_TA06</name>
    <dbReference type="NCBI Taxonomy" id="2012487"/>
    <lineage>
        <taxon>Bacteria</taxon>
        <taxon>Bacteria division TA06</taxon>
    </lineage>
</organism>
<dbReference type="SUPFAM" id="SSF56954">
    <property type="entry name" value="Outer membrane efflux proteins (OEP)"/>
    <property type="match status" value="1"/>
</dbReference>
<dbReference type="EMBL" id="NJBO01000011">
    <property type="protein sequence ID" value="TKJ42040.1"/>
    <property type="molecule type" value="Genomic_DNA"/>
</dbReference>
<comment type="caution">
    <text evidence="8">The sequence shown here is derived from an EMBL/GenBank/DDBJ whole genome shotgun (WGS) entry which is preliminary data.</text>
</comment>
<comment type="subcellular location">
    <subcellularLocation>
        <location evidence="1">Cell outer membrane</location>
    </subcellularLocation>
</comment>
<evidence type="ECO:0000256" key="5">
    <source>
        <dbReference type="ARBA" id="ARBA00022692"/>
    </source>
</evidence>
<gene>
    <name evidence="8" type="ORF">CEE36_07390</name>
</gene>
<evidence type="ECO:0000313" key="8">
    <source>
        <dbReference type="EMBL" id="TKJ42040.1"/>
    </source>
</evidence>
<name>A0A532V4B5_UNCT6</name>
<dbReference type="GO" id="GO:0015288">
    <property type="term" value="F:porin activity"/>
    <property type="evidence" value="ECO:0007669"/>
    <property type="project" value="TreeGrafter"/>
</dbReference>
<keyword evidence="6" id="KW-0472">Membrane</keyword>
<dbReference type="PANTHER" id="PTHR30026">
    <property type="entry name" value="OUTER MEMBRANE PROTEIN TOLC"/>
    <property type="match status" value="1"/>
</dbReference>
<keyword evidence="5" id="KW-0812">Transmembrane</keyword>
<dbReference type="GO" id="GO:0009279">
    <property type="term" value="C:cell outer membrane"/>
    <property type="evidence" value="ECO:0007669"/>
    <property type="project" value="UniProtKB-SubCell"/>
</dbReference>
<dbReference type="Pfam" id="PF02321">
    <property type="entry name" value="OEP"/>
    <property type="match status" value="2"/>
</dbReference>
<dbReference type="Proteomes" id="UP000317778">
    <property type="component" value="Unassembled WGS sequence"/>
</dbReference>
<keyword evidence="3" id="KW-0813">Transport</keyword>
<sequence length="423" mass="46027">MTITGLILLLATLLSVESEPARLKLSLDEALEIALEQSLAVDETNIQKAKGAQSLVEGAGGLLPRLAASSSTTDSSLADLGDGMWVSQFSLSQPVVDATVIFGLIGGIQQNGVSRAQARQSMAKLILDVQNFYYNLAASQALVASAEGRDNRGRENLRIVAKRFELGAANKADKLRAEASLLSAEMELVSARTSLENNQRILSDLIGFSQWQPIEADKLPQVEEPYSLPTTVISAAILAENPDFDVLLRQVKASELTYLGSWASILPSLSLTASKNFIQEEILPAFSDWDDGVTNYGLAIGFPIADLKGKILSINRARLERKNSRITLARQELSFRQRLAALLATQSSSYKGWEVASKNVELSSEVYRLSLRSYELGASSLADLLQVEAELVQAERALVQAKADYWSSRAELNYFLGTSLEVK</sequence>
<evidence type="ECO:0000256" key="7">
    <source>
        <dbReference type="ARBA" id="ARBA00023237"/>
    </source>
</evidence>
<evidence type="ECO:0000256" key="6">
    <source>
        <dbReference type="ARBA" id="ARBA00023136"/>
    </source>
</evidence>
<proteinExistence type="inferred from homology"/>
<dbReference type="Gene3D" id="1.20.1600.10">
    <property type="entry name" value="Outer membrane efflux proteins (OEP)"/>
    <property type="match status" value="1"/>
</dbReference>
<evidence type="ECO:0000256" key="2">
    <source>
        <dbReference type="ARBA" id="ARBA00007613"/>
    </source>
</evidence>
<evidence type="ECO:0000313" key="9">
    <source>
        <dbReference type="Proteomes" id="UP000317778"/>
    </source>
</evidence>
<comment type="similarity">
    <text evidence="2">Belongs to the outer membrane factor (OMF) (TC 1.B.17) family.</text>
</comment>
<keyword evidence="4" id="KW-1134">Transmembrane beta strand</keyword>
<accession>A0A532V4B5</accession>
<dbReference type="PANTHER" id="PTHR30026:SF20">
    <property type="entry name" value="OUTER MEMBRANE PROTEIN TOLC"/>
    <property type="match status" value="1"/>
</dbReference>
<protein>
    <recommendedName>
        <fullName evidence="10">Transporter</fullName>
    </recommendedName>
</protein>
<keyword evidence="7" id="KW-0998">Cell outer membrane</keyword>
<evidence type="ECO:0000256" key="3">
    <source>
        <dbReference type="ARBA" id="ARBA00022448"/>
    </source>
</evidence>
<evidence type="ECO:0000256" key="4">
    <source>
        <dbReference type="ARBA" id="ARBA00022452"/>
    </source>
</evidence>
<dbReference type="GO" id="GO:1990281">
    <property type="term" value="C:efflux pump complex"/>
    <property type="evidence" value="ECO:0007669"/>
    <property type="project" value="TreeGrafter"/>
</dbReference>
<evidence type="ECO:0008006" key="10">
    <source>
        <dbReference type="Google" id="ProtNLM"/>
    </source>
</evidence>
<dbReference type="InterPro" id="IPR003423">
    <property type="entry name" value="OMP_efflux"/>
</dbReference>
<dbReference type="InterPro" id="IPR051906">
    <property type="entry name" value="TolC-like"/>
</dbReference>